<dbReference type="PANTHER" id="PTHR32448">
    <property type="entry name" value="OS08G0158400 PROTEIN"/>
    <property type="match status" value="1"/>
</dbReference>
<dbReference type="InterPro" id="IPR016169">
    <property type="entry name" value="FAD-bd_PCMH_sub2"/>
</dbReference>
<dbReference type="STRING" id="40148.A0A0D9ZXW4"/>
<dbReference type="Gramene" id="OGLUM05G13680.1">
    <property type="protein sequence ID" value="OGLUM05G13680.1"/>
    <property type="gene ID" value="OGLUM05G13680"/>
</dbReference>
<dbReference type="SUPFAM" id="SSF56176">
    <property type="entry name" value="FAD-binding/transporter-associated domain-like"/>
    <property type="match status" value="1"/>
</dbReference>
<evidence type="ECO:0000313" key="2">
    <source>
        <dbReference type="Proteomes" id="UP000026961"/>
    </source>
</evidence>
<dbReference type="HOGENOM" id="CLU_099612_0_0_1"/>
<reference evidence="1" key="1">
    <citation type="submission" date="2015-04" db="UniProtKB">
        <authorList>
            <consortium name="EnsemblPlants"/>
        </authorList>
    </citation>
    <scope>IDENTIFICATION</scope>
</reference>
<dbReference type="eggNOG" id="ENOG502QVGN">
    <property type="taxonomic scope" value="Eukaryota"/>
</dbReference>
<name>A0A0D9ZXW4_9ORYZ</name>
<dbReference type="AlphaFoldDB" id="A0A0D9ZXW4"/>
<evidence type="ECO:0000313" key="1">
    <source>
        <dbReference type="EnsemblPlants" id="OGLUM05G13680.1"/>
    </source>
</evidence>
<dbReference type="GO" id="GO:0016491">
    <property type="term" value="F:oxidoreductase activity"/>
    <property type="evidence" value="ECO:0007669"/>
    <property type="project" value="UniProtKB-ARBA"/>
</dbReference>
<sequence>MARGQRDAPSGTVGVDGFLSGGGFGLMLRKHGLAYDLVVDATMVNAEGEAPRQGRHWGGPLLGHPRRRRRELLHVVVQNQNVQFESLYLGSRHTPWPRRRHGRHLPGAQRDGEQLHRDDVDPVHALLRVLWHGEAIGDAPGQGHQQAGQVLEDQVRLRTSKNMPSQVWETTWSWLLKDGAGLLILDPYGGEMVRVAPAVTSFPHRQALYNIQYYGFWSKSGAAAAEKDMGWMRGLYSEMESYVSKNPKGGAAAIAADTGSLAVCRSWRGGIWLQGQSCHFEITSFDPEIIK</sequence>
<dbReference type="Gene3D" id="3.40.462.20">
    <property type="match status" value="1"/>
</dbReference>
<accession>A0A0D9ZXW4</accession>
<protein>
    <submittedName>
        <fullName evidence="1">Uncharacterized protein</fullName>
    </submittedName>
</protein>
<organism evidence="1">
    <name type="scientific">Oryza glumipatula</name>
    <dbReference type="NCBI Taxonomy" id="40148"/>
    <lineage>
        <taxon>Eukaryota</taxon>
        <taxon>Viridiplantae</taxon>
        <taxon>Streptophyta</taxon>
        <taxon>Embryophyta</taxon>
        <taxon>Tracheophyta</taxon>
        <taxon>Spermatophyta</taxon>
        <taxon>Magnoliopsida</taxon>
        <taxon>Liliopsida</taxon>
        <taxon>Poales</taxon>
        <taxon>Poaceae</taxon>
        <taxon>BOP clade</taxon>
        <taxon>Oryzoideae</taxon>
        <taxon>Oryzeae</taxon>
        <taxon>Oryzinae</taxon>
        <taxon>Oryza</taxon>
    </lineage>
</organism>
<dbReference type="GO" id="GO:0050660">
    <property type="term" value="F:flavin adenine dinucleotide binding"/>
    <property type="evidence" value="ECO:0007669"/>
    <property type="project" value="InterPro"/>
</dbReference>
<dbReference type="EnsemblPlants" id="OGLUM05G13680.1">
    <property type="protein sequence ID" value="OGLUM05G13680.1"/>
    <property type="gene ID" value="OGLUM05G13680"/>
</dbReference>
<dbReference type="Proteomes" id="UP000026961">
    <property type="component" value="Chromosome 5"/>
</dbReference>
<proteinExistence type="predicted"/>
<reference evidence="1" key="2">
    <citation type="submission" date="2018-05" db="EMBL/GenBank/DDBJ databases">
        <title>OgluRS3 (Oryza glumaepatula Reference Sequence Version 3).</title>
        <authorList>
            <person name="Zhang J."/>
            <person name="Kudrna D."/>
            <person name="Lee S."/>
            <person name="Talag J."/>
            <person name="Welchert J."/>
            <person name="Wing R.A."/>
        </authorList>
    </citation>
    <scope>NUCLEOTIDE SEQUENCE [LARGE SCALE GENOMIC DNA]</scope>
</reference>
<dbReference type="Gene3D" id="3.30.465.10">
    <property type="match status" value="1"/>
</dbReference>
<keyword evidence="2" id="KW-1185">Reference proteome</keyword>
<dbReference type="InterPro" id="IPR036318">
    <property type="entry name" value="FAD-bd_PCMH-like_sf"/>
</dbReference>